<evidence type="ECO:0000256" key="6">
    <source>
        <dbReference type="SAM" id="Phobius"/>
    </source>
</evidence>
<dbReference type="STRING" id="1806994.A0A507C425"/>
<reference evidence="8 9" key="1">
    <citation type="journal article" date="2019" name="Sci. Rep.">
        <title>Comparative genomics of chytrid fungi reveal insights into the obligate biotrophic and pathogenic lifestyle of Synchytrium endobioticum.</title>
        <authorList>
            <person name="van de Vossenberg B.T.L.H."/>
            <person name="Warris S."/>
            <person name="Nguyen H.D.T."/>
            <person name="van Gent-Pelzer M.P.E."/>
            <person name="Joly D.L."/>
            <person name="van de Geest H.C."/>
            <person name="Bonants P.J.M."/>
            <person name="Smith D.S."/>
            <person name="Levesque C.A."/>
            <person name="van der Lee T.A.J."/>
        </authorList>
    </citation>
    <scope>NUCLEOTIDE SEQUENCE [LARGE SCALE GENOMIC DNA]</scope>
    <source>
        <strain evidence="8 9">JEL517</strain>
    </source>
</reference>
<dbReference type="SMART" id="SM00563">
    <property type="entry name" value="PlsC"/>
    <property type="match status" value="1"/>
</dbReference>
<keyword evidence="9" id="KW-1185">Reference proteome</keyword>
<evidence type="ECO:0000313" key="8">
    <source>
        <dbReference type="EMBL" id="TPX34138.1"/>
    </source>
</evidence>
<dbReference type="InterPro" id="IPR002123">
    <property type="entry name" value="Plipid/glycerol_acylTrfase"/>
</dbReference>
<dbReference type="InterPro" id="IPR004552">
    <property type="entry name" value="AGP_acyltrans"/>
</dbReference>
<name>A0A507C425_9FUNG</name>
<dbReference type="GeneID" id="42004339"/>
<keyword evidence="4" id="KW-1208">Phospholipid metabolism</keyword>
<evidence type="ECO:0000256" key="4">
    <source>
        <dbReference type="RuleBase" id="RU361267"/>
    </source>
</evidence>
<dbReference type="GO" id="GO:0005783">
    <property type="term" value="C:endoplasmic reticulum"/>
    <property type="evidence" value="ECO:0007669"/>
    <property type="project" value="TreeGrafter"/>
</dbReference>
<comment type="domain">
    <text evidence="4">The HXXXXD motif is essential for acyltransferase activity and may constitute the binding site for the phosphate moiety of the glycerol-3-phosphate.</text>
</comment>
<sequence length="333" mass="36771">MGAPPSPSNSSKSLDRLKSLAILPLLILVIRRFDVGKLVLGILALGLATIGSTGCGILMAPYIFATGNKRQFTAWTCKIFTWFAPLCGVKVTVENKHILDNATLPCVIMLNHQSSLDLLTLSHVMREGSTVLGKKDLFYVPVLGPWMWLSDQVFIDRKNHDSAMVTMNKVADVLIKKKQCLYIFPEGTRSSQEANELLPFKKGGFHVALAGQMPIIPIVISTYGDIYSLRKKVWKGGDIRIRVLDPIETKGYTSKDLNELMDKTRNVMLSTLHEISPPPLPDAKKLPTPRKRRADDDDADTHHVTTSKAVEPDADTAAVSMSLRGKNDSLPKL</sequence>
<evidence type="ECO:0000256" key="2">
    <source>
        <dbReference type="ARBA" id="ARBA00022679"/>
    </source>
</evidence>
<keyword evidence="4" id="KW-0444">Lipid biosynthesis</keyword>
<evidence type="ECO:0000259" key="7">
    <source>
        <dbReference type="SMART" id="SM00563"/>
    </source>
</evidence>
<evidence type="ECO:0000313" key="9">
    <source>
        <dbReference type="Proteomes" id="UP000319731"/>
    </source>
</evidence>
<dbReference type="NCBIfam" id="TIGR00530">
    <property type="entry name" value="AGP_acyltrn"/>
    <property type="match status" value="1"/>
</dbReference>
<gene>
    <name evidence="8" type="ORF">SmJEL517_g03114</name>
</gene>
<dbReference type="GO" id="GO:0016020">
    <property type="term" value="C:membrane"/>
    <property type="evidence" value="ECO:0007669"/>
    <property type="project" value="InterPro"/>
</dbReference>
<comment type="catalytic activity">
    <reaction evidence="4">
        <text>a 1-acyl-sn-glycero-3-phosphate + an acyl-CoA = a 1,2-diacyl-sn-glycero-3-phosphate + CoA</text>
        <dbReference type="Rhea" id="RHEA:19709"/>
        <dbReference type="ChEBI" id="CHEBI:57287"/>
        <dbReference type="ChEBI" id="CHEBI:57970"/>
        <dbReference type="ChEBI" id="CHEBI:58342"/>
        <dbReference type="ChEBI" id="CHEBI:58608"/>
        <dbReference type="EC" id="2.3.1.51"/>
    </reaction>
</comment>
<dbReference type="GO" id="GO:0003841">
    <property type="term" value="F:1-acylglycerol-3-phosphate O-acyltransferase activity"/>
    <property type="evidence" value="ECO:0007669"/>
    <property type="project" value="UniProtKB-UniRule"/>
</dbReference>
<dbReference type="PANTHER" id="PTHR10434:SF11">
    <property type="entry name" value="1-ACYL-SN-GLYCEROL-3-PHOSPHATE ACYLTRANSFERASE"/>
    <property type="match status" value="1"/>
</dbReference>
<dbReference type="CDD" id="cd07989">
    <property type="entry name" value="LPLAT_AGPAT-like"/>
    <property type="match status" value="1"/>
</dbReference>
<dbReference type="EMBL" id="QEAO01000015">
    <property type="protein sequence ID" value="TPX34138.1"/>
    <property type="molecule type" value="Genomic_DNA"/>
</dbReference>
<protein>
    <recommendedName>
        <fullName evidence="4">1-acyl-sn-glycerol-3-phosphate acyltransferase</fullName>
        <ecNumber evidence="4">2.3.1.51</ecNumber>
    </recommendedName>
</protein>
<dbReference type="GO" id="GO:0006654">
    <property type="term" value="P:phosphatidic acid biosynthetic process"/>
    <property type="evidence" value="ECO:0007669"/>
    <property type="project" value="TreeGrafter"/>
</dbReference>
<dbReference type="RefSeq" id="XP_031024935.1">
    <property type="nucleotide sequence ID" value="XM_031169042.1"/>
</dbReference>
<keyword evidence="6" id="KW-0812">Transmembrane</keyword>
<dbReference type="Pfam" id="PF01553">
    <property type="entry name" value="Acyltransferase"/>
    <property type="match status" value="1"/>
</dbReference>
<comment type="similarity">
    <text evidence="1 4">Belongs to the 1-acyl-sn-glycerol-3-phosphate acyltransferase family.</text>
</comment>
<keyword evidence="4" id="KW-0443">Lipid metabolism</keyword>
<dbReference type="Proteomes" id="UP000319731">
    <property type="component" value="Unassembled WGS sequence"/>
</dbReference>
<accession>A0A507C425</accession>
<keyword evidence="6" id="KW-1133">Transmembrane helix</keyword>
<evidence type="ECO:0000256" key="3">
    <source>
        <dbReference type="ARBA" id="ARBA00023315"/>
    </source>
</evidence>
<dbReference type="PANTHER" id="PTHR10434">
    <property type="entry name" value="1-ACYL-SN-GLYCEROL-3-PHOSPHATE ACYLTRANSFERASE"/>
    <property type="match status" value="1"/>
</dbReference>
<proteinExistence type="inferred from homology"/>
<evidence type="ECO:0000256" key="1">
    <source>
        <dbReference type="ARBA" id="ARBA00008655"/>
    </source>
</evidence>
<keyword evidence="2 4" id="KW-0808">Transferase</keyword>
<dbReference type="SUPFAM" id="SSF69593">
    <property type="entry name" value="Glycerol-3-phosphate (1)-acyltransferase"/>
    <property type="match status" value="1"/>
</dbReference>
<feature type="domain" description="Phospholipid/glycerol acyltransferase" evidence="7">
    <location>
        <begin position="106"/>
        <end position="223"/>
    </location>
</feature>
<keyword evidence="4" id="KW-0594">Phospholipid biosynthesis</keyword>
<feature type="region of interest" description="Disordered" evidence="5">
    <location>
        <begin position="271"/>
        <end position="333"/>
    </location>
</feature>
<evidence type="ECO:0000256" key="5">
    <source>
        <dbReference type="SAM" id="MobiDB-lite"/>
    </source>
</evidence>
<comment type="caution">
    <text evidence="8">The sequence shown here is derived from an EMBL/GenBank/DDBJ whole genome shotgun (WGS) entry which is preliminary data.</text>
</comment>
<dbReference type="AlphaFoldDB" id="A0A507C425"/>
<keyword evidence="3 4" id="KW-0012">Acyltransferase</keyword>
<dbReference type="OrthoDB" id="202234at2759"/>
<dbReference type="EC" id="2.3.1.51" evidence="4"/>
<keyword evidence="6" id="KW-0472">Membrane</keyword>
<feature type="transmembrane region" description="Helical" evidence="6">
    <location>
        <begin position="42"/>
        <end position="64"/>
    </location>
</feature>
<organism evidence="8 9">
    <name type="scientific">Synchytrium microbalum</name>
    <dbReference type="NCBI Taxonomy" id="1806994"/>
    <lineage>
        <taxon>Eukaryota</taxon>
        <taxon>Fungi</taxon>
        <taxon>Fungi incertae sedis</taxon>
        <taxon>Chytridiomycota</taxon>
        <taxon>Chytridiomycota incertae sedis</taxon>
        <taxon>Chytridiomycetes</taxon>
        <taxon>Synchytriales</taxon>
        <taxon>Synchytriaceae</taxon>
        <taxon>Synchytrium</taxon>
    </lineage>
</organism>